<keyword evidence="3" id="KW-0560">Oxidoreductase</keyword>
<comment type="cofactor">
    <cofactor evidence="9">
        <name>Zn(2+)</name>
        <dbReference type="ChEBI" id="CHEBI:29105"/>
    </cofactor>
    <text evidence="9">Binds 1 zinc ion per subunit.</text>
</comment>
<reference evidence="13" key="1">
    <citation type="journal article" date="2019" name="Microbiol. Resour. Announc.">
        <title>Complete Genome Sequence of Rubrobacter xylanophilus Strain AA3-22, Isolated from Arima Onsen in Japan.</title>
        <authorList>
            <person name="Tomariguchi N."/>
            <person name="Miyazaki K."/>
        </authorList>
    </citation>
    <scope>NUCLEOTIDE SEQUENCE [LARGE SCALE GENOMIC DNA]</scope>
    <source>
        <strain evidence="13">AA3-22</strain>
    </source>
</reference>
<keyword evidence="9" id="KW-0862">Zinc</keyword>
<evidence type="ECO:0000256" key="11">
    <source>
        <dbReference type="PIRSR" id="PIRSR000112-3"/>
    </source>
</evidence>
<dbReference type="InterPro" id="IPR001670">
    <property type="entry name" value="ADH_Fe/GldA"/>
</dbReference>
<feature type="binding site" evidence="9">
    <location>
        <position position="176"/>
    </location>
    <ligand>
        <name>glycerol</name>
        <dbReference type="ChEBI" id="CHEBI:17754"/>
    </ligand>
</feature>
<feature type="binding site" evidence="11">
    <location>
        <begin position="121"/>
        <end position="124"/>
    </location>
    <ligand>
        <name>NAD(+)</name>
        <dbReference type="ChEBI" id="CHEBI:57540"/>
    </ligand>
</feature>
<evidence type="ECO:0000256" key="3">
    <source>
        <dbReference type="ARBA" id="ARBA00023002"/>
    </source>
</evidence>
<keyword evidence="14" id="KW-1185">Reference proteome</keyword>
<dbReference type="EC" id="1.1.1.6" evidence="6"/>
<feature type="binding site" evidence="11">
    <location>
        <position position="136"/>
    </location>
    <ligand>
        <name>NAD(+)</name>
        <dbReference type="ChEBI" id="CHEBI:57540"/>
    </ligand>
</feature>
<dbReference type="PANTHER" id="PTHR43616">
    <property type="entry name" value="GLYCEROL DEHYDROGENASE"/>
    <property type="match status" value="1"/>
</dbReference>
<comment type="pathway">
    <text evidence="5">Polyol metabolism; glycerol fermentation; glycerone phosphate from glycerol (oxidative route): step 1/2.</text>
</comment>
<dbReference type="GO" id="GO:0046872">
    <property type="term" value="F:metal ion binding"/>
    <property type="evidence" value="ECO:0007669"/>
    <property type="project" value="UniProtKB-KW"/>
</dbReference>
<evidence type="ECO:0000256" key="9">
    <source>
        <dbReference type="PIRSR" id="PIRSR000112-1"/>
    </source>
</evidence>
<feature type="binding site" evidence="9">
    <location>
        <position position="259"/>
    </location>
    <ligand>
        <name>glycerol</name>
        <dbReference type="ChEBI" id="CHEBI:17754"/>
    </ligand>
</feature>
<evidence type="ECO:0000313" key="13">
    <source>
        <dbReference type="EMBL" id="BBL79267.1"/>
    </source>
</evidence>
<evidence type="ECO:0000256" key="7">
    <source>
        <dbReference type="ARBA" id="ARBA00040132"/>
    </source>
</evidence>
<dbReference type="PIRSF" id="PIRSF000112">
    <property type="entry name" value="Glycerol_dehydrogenase"/>
    <property type="match status" value="1"/>
</dbReference>
<dbReference type="GO" id="GO:0008888">
    <property type="term" value="F:glycerol dehydrogenase (NAD+) activity"/>
    <property type="evidence" value="ECO:0007669"/>
    <property type="project" value="UniProtKB-EC"/>
</dbReference>
<sequence length="383" mass="40443">MASRVDASLEVAVFAAPGKYIQGRGAIGRLEDTLENLGANIPLILCDPVASQILGDTLDRIPDAVRIEFNGECSPEEIERVSKEASESGVDALVGVGGGKTLDTAKSVAHPMGLPLVIVPTIASTDAPTSSLSVVYEEDGSFKEYRFFGRNPDAVIVDTAVIARAPVRFLVAGIGDGLSTYFEADASSKTRKQTMAGGAPTQAALAIARLCYDTLLEYGVAARLAVERQAVTPALDKVVEANTLLSGLGFESGGLAAAHSVHNGLTALEGTHHYWHGEKVAFGVITMLMLEERPARQIEEVVDFCLEVGLPVTLGDIGLEGVSREELEKVADLACAEGETIHNEPFEVYPEMVVDAMLAADAFGGQRRDELEGIGRKLPPVAG</sequence>
<feature type="binding site" evidence="10">
    <location>
        <position position="126"/>
    </location>
    <ligand>
        <name>glycerol</name>
        <dbReference type="ChEBI" id="CHEBI:17754"/>
    </ligand>
</feature>
<accession>A0A510HLH4</accession>
<dbReference type="PROSITE" id="PS00060">
    <property type="entry name" value="ADH_IRON_2"/>
    <property type="match status" value="1"/>
</dbReference>
<gene>
    <name evidence="13" type="primary">gldA</name>
    <name evidence="13" type="ORF">RxyAA322_11210</name>
</gene>
<protein>
    <recommendedName>
        <fullName evidence="7">Glycerol dehydrogenase</fullName>
        <ecNumber evidence="6">1.1.1.6</ecNumber>
    </recommendedName>
</protein>
<dbReference type="InterPro" id="IPR016205">
    <property type="entry name" value="Glycerol_DH"/>
</dbReference>
<dbReference type="InterPro" id="IPR018211">
    <property type="entry name" value="ADH_Fe_CS"/>
</dbReference>
<dbReference type="GO" id="GO:0005829">
    <property type="term" value="C:cytosol"/>
    <property type="evidence" value="ECO:0007669"/>
    <property type="project" value="TreeGrafter"/>
</dbReference>
<dbReference type="EMBL" id="AP019791">
    <property type="protein sequence ID" value="BBL79267.1"/>
    <property type="molecule type" value="Genomic_DNA"/>
</dbReference>
<dbReference type="NCBIfam" id="NF006941">
    <property type="entry name" value="PRK09423.1"/>
    <property type="match status" value="1"/>
</dbReference>
<name>A0A510HLH4_9ACTN</name>
<evidence type="ECO:0000256" key="8">
    <source>
        <dbReference type="ARBA" id="ARBA00049006"/>
    </source>
</evidence>
<organism evidence="13 14">
    <name type="scientific">Rubrobacter xylanophilus</name>
    <dbReference type="NCBI Taxonomy" id="49319"/>
    <lineage>
        <taxon>Bacteria</taxon>
        <taxon>Bacillati</taxon>
        <taxon>Actinomycetota</taxon>
        <taxon>Rubrobacteria</taxon>
        <taxon>Rubrobacterales</taxon>
        <taxon>Rubrobacteraceae</taxon>
        <taxon>Rubrobacter</taxon>
    </lineage>
</organism>
<dbReference type="Gene3D" id="1.20.1090.10">
    <property type="entry name" value="Dehydroquinate synthase-like - alpha domain"/>
    <property type="match status" value="1"/>
</dbReference>
<dbReference type="SUPFAM" id="SSF56796">
    <property type="entry name" value="Dehydroquinate synthase-like"/>
    <property type="match status" value="1"/>
</dbReference>
<dbReference type="AlphaFoldDB" id="A0A510HLH4"/>
<dbReference type="Proteomes" id="UP000318065">
    <property type="component" value="Chromosome"/>
</dbReference>
<evidence type="ECO:0000256" key="4">
    <source>
        <dbReference type="ARBA" id="ARBA00023027"/>
    </source>
</evidence>
<comment type="similarity">
    <text evidence="1">Belongs to the iron-containing alcohol dehydrogenase family.</text>
</comment>
<dbReference type="CDD" id="cd08170">
    <property type="entry name" value="GlyDH"/>
    <property type="match status" value="1"/>
</dbReference>
<dbReference type="Pfam" id="PF00465">
    <property type="entry name" value="Fe-ADH"/>
    <property type="match status" value="1"/>
</dbReference>
<feature type="binding site" evidence="11">
    <location>
        <position position="132"/>
    </location>
    <ligand>
        <name>NAD(+)</name>
        <dbReference type="ChEBI" id="CHEBI:57540"/>
    </ligand>
</feature>
<evidence type="ECO:0000313" key="14">
    <source>
        <dbReference type="Proteomes" id="UP000318065"/>
    </source>
</evidence>
<feature type="binding site" evidence="11">
    <location>
        <begin position="99"/>
        <end position="103"/>
    </location>
    <ligand>
        <name>NAD(+)</name>
        <dbReference type="ChEBI" id="CHEBI:57540"/>
    </ligand>
</feature>
<keyword evidence="2 9" id="KW-0479">Metal-binding</keyword>
<proteinExistence type="inferred from homology"/>
<evidence type="ECO:0000259" key="12">
    <source>
        <dbReference type="Pfam" id="PF00465"/>
    </source>
</evidence>
<evidence type="ECO:0000256" key="10">
    <source>
        <dbReference type="PIRSR" id="PIRSR000112-2"/>
    </source>
</evidence>
<dbReference type="Gene3D" id="3.40.50.1970">
    <property type="match status" value="1"/>
</dbReference>
<evidence type="ECO:0000256" key="2">
    <source>
        <dbReference type="ARBA" id="ARBA00022723"/>
    </source>
</evidence>
<evidence type="ECO:0000256" key="5">
    <source>
        <dbReference type="ARBA" id="ARBA00037918"/>
    </source>
</evidence>
<comment type="catalytic activity">
    <reaction evidence="8">
        <text>glycerol + NAD(+) = dihydroxyacetone + NADH + H(+)</text>
        <dbReference type="Rhea" id="RHEA:13769"/>
        <dbReference type="ChEBI" id="CHEBI:15378"/>
        <dbReference type="ChEBI" id="CHEBI:16016"/>
        <dbReference type="ChEBI" id="CHEBI:17754"/>
        <dbReference type="ChEBI" id="CHEBI:57540"/>
        <dbReference type="ChEBI" id="CHEBI:57945"/>
        <dbReference type="EC" id="1.1.1.6"/>
    </reaction>
</comment>
<keyword evidence="4 11" id="KW-0520">NAD</keyword>
<evidence type="ECO:0000256" key="1">
    <source>
        <dbReference type="ARBA" id="ARBA00007358"/>
    </source>
</evidence>
<feature type="binding site" evidence="11">
    <location>
        <position position="130"/>
    </location>
    <ligand>
        <name>NAD(+)</name>
        <dbReference type="ChEBI" id="CHEBI:57540"/>
    </ligand>
</feature>
<feature type="binding site" evidence="9">
    <location>
        <position position="276"/>
    </location>
    <ligand>
        <name>glycerol</name>
        <dbReference type="ChEBI" id="CHEBI:17754"/>
    </ligand>
</feature>
<feature type="domain" description="Alcohol dehydrogenase iron-type/glycerol dehydrogenase GldA" evidence="12">
    <location>
        <begin position="17"/>
        <end position="159"/>
    </location>
</feature>
<evidence type="ECO:0000256" key="6">
    <source>
        <dbReference type="ARBA" id="ARBA00039147"/>
    </source>
</evidence>
<dbReference type="PANTHER" id="PTHR43616:SF5">
    <property type="entry name" value="GLYCEROL DEHYDROGENASE 1"/>
    <property type="match status" value="1"/>
</dbReference>